<dbReference type="Proteomes" id="UP000002531">
    <property type="component" value="Chromosome"/>
</dbReference>
<evidence type="ECO:0000313" key="2">
    <source>
        <dbReference type="Proteomes" id="UP000002531"/>
    </source>
</evidence>
<keyword evidence="2" id="KW-1185">Reference proteome</keyword>
<sequence length="271" mass="30513">MIPRDYITEWRAQAPWVQDIQVEQDLVICRALVEIFSHPVLSQALAFRGGTALYKLYLKPAARYSEDIDLVQMRAEPAGPVMTALREVLDPWLGAPRWKQTEGRVTFVYRFMSEDNPPIGMRLKVEINSREHFAVHGFTRIPFSVASRWFEGACEIPTYELDELLATKLRALYQRRKGRDLFDLETALKVDGVDAGRIVEAFGAYMDHGGHQVTRAQFERNMAQKMGDPQFTADIGPLLAGDHEWDIEAAAAAVGGNLIARLPGPPSDDRS</sequence>
<evidence type="ECO:0008006" key="3">
    <source>
        <dbReference type="Google" id="ProtNLM"/>
    </source>
</evidence>
<proteinExistence type="predicted"/>
<organism evidence="1 2">
    <name type="scientific">Nitrobacter winogradskyi (strain ATCC 25391 / DSM 10237 / CIP 104748 / NCIMB 11846 / Nb-255)</name>
    <dbReference type="NCBI Taxonomy" id="323098"/>
    <lineage>
        <taxon>Bacteria</taxon>
        <taxon>Pseudomonadati</taxon>
        <taxon>Pseudomonadota</taxon>
        <taxon>Alphaproteobacteria</taxon>
        <taxon>Hyphomicrobiales</taxon>
        <taxon>Nitrobacteraceae</taxon>
        <taxon>Nitrobacter</taxon>
    </lineage>
</organism>
<dbReference type="eggNOG" id="COG2253">
    <property type="taxonomic scope" value="Bacteria"/>
</dbReference>
<dbReference type="KEGG" id="nwi:Nwi_0261"/>
<dbReference type="AlphaFoldDB" id="Q3SW13"/>
<dbReference type="OrthoDB" id="1550603at2"/>
<accession>Q3SW13</accession>
<gene>
    <name evidence="1" type="ordered locus">Nwi_0261</name>
</gene>
<name>Q3SW13_NITWN</name>
<dbReference type="InterPro" id="IPR014942">
    <property type="entry name" value="AbiEii"/>
</dbReference>
<dbReference type="HOGENOM" id="CLU_092368_0_0_5"/>
<dbReference type="Pfam" id="PF08843">
    <property type="entry name" value="AbiEii"/>
    <property type="match status" value="1"/>
</dbReference>
<dbReference type="EMBL" id="CP000115">
    <property type="protein sequence ID" value="ABA03528.1"/>
    <property type="molecule type" value="Genomic_DNA"/>
</dbReference>
<evidence type="ECO:0000313" key="1">
    <source>
        <dbReference type="EMBL" id="ABA03528.1"/>
    </source>
</evidence>
<reference evidence="1 2" key="1">
    <citation type="journal article" date="2006" name="Appl. Environ. Microbiol.">
        <title>Genome sequence of the chemolithoautotrophic nitrite-oxidizing bacterium Nitrobacter winogradskyi Nb-255.</title>
        <authorList>
            <person name="Starkenburg S.R."/>
            <person name="Chain P.S."/>
            <person name="Sayavedra-Soto L.A."/>
            <person name="Hauser L."/>
            <person name="Land M.L."/>
            <person name="Larimer F.W."/>
            <person name="Malfatti S.A."/>
            <person name="Klotz M.G."/>
            <person name="Bottomley P.J."/>
            <person name="Arp D.J."/>
            <person name="Hickey W.J."/>
        </authorList>
    </citation>
    <scope>NUCLEOTIDE SEQUENCE [LARGE SCALE GENOMIC DNA]</scope>
    <source>
        <strain evidence="2">ATCC 25391 / DSM 10237 / CIP 104748 / NCIMB 11846 / Nb-255</strain>
    </source>
</reference>
<protein>
    <recommendedName>
        <fullName evidence="3">Nucleotidyl transferase AbiEii/AbiGii toxin family protein</fullName>
    </recommendedName>
</protein>
<dbReference type="STRING" id="323098.Nwi_0261"/>
<dbReference type="Gene3D" id="3.10.450.620">
    <property type="entry name" value="JHP933, nucleotidyltransferase-like core domain"/>
    <property type="match status" value="1"/>
</dbReference>